<dbReference type="GO" id="GO:0016757">
    <property type="term" value="F:glycosyltransferase activity"/>
    <property type="evidence" value="ECO:0007669"/>
    <property type="project" value="InterPro"/>
</dbReference>
<evidence type="ECO:0000256" key="1">
    <source>
        <dbReference type="ARBA" id="ARBA00022679"/>
    </source>
</evidence>
<dbReference type="Proteomes" id="UP000885320">
    <property type="component" value="Unassembled WGS sequence"/>
</dbReference>
<gene>
    <name evidence="4" type="ORF">EEN95_21625</name>
</gene>
<keyword evidence="2" id="KW-0812">Transmembrane</keyword>
<dbReference type="InterPro" id="IPR001296">
    <property type="entry name" value="Glyco_trans_1"/>
</dbReference>
<name>A0A3J4MRC2_SALER</name>
<feature type="domain" description="Glycosyl transferase family 1" evidence="3">
    <location>
        <begin position="195"/>
        <end position="342"/>
    </location>
</feature>
<evidence type="ECO:0000313" key="4">
    <source>
        <dbReference type="EMBL" id="MFK71739.1"/>
    </source>
</evidence>
<dbReference type="PANTHER" id="PTHR46401">
    <property type="entry name" value="GLYCOSYLTRANSFERASE WBBK-RELATED"/>
    <property type="match status" value="1"/>
</dbReference>
<dbReference type="SUPFAM" id="SSF53756">
    <property type="entry name" value="UDP-Glycosyltransferase/glycogen phosphorylase"/>
    <property type="match status" value="1"/>
</dbReference>
<dbReference type="GO" id="GO:0009103">
    <property type="term" value="P:lipopolysaccharide biosynthetic process"/>
    <property type="evidence" value="ECO:0007669"/>
    <property type="project" value="TreeGrafter"/>
</dbReference>
<keyword evidence="1 4" id="KW-0808">Transferase</keyword>
<proteinExistence type="predicted"/>
<dbReference type="PANTHER" id="PTHR46401:SF2">
    <property type="entry name" value="GLYCOSYLTRANSFERASE WBBK-RELATED"/>
    <property type="match status" value="1"/>
</dbReference>
<reference evidence="4" key="1">
    <citation type="submission" date="2018-11" db="EMBL/GenBank/DDBJ databases">
        <authorList>
            <consortium name="PulseNet: The National Subtyping Network for Foodborne Disease Surveillance"/>
            <person name="Tarr C.L."/>
            <person name="Trees E."/>
            <person name="Katz L.S."/>
            <person name="Carleton-Romer H.A."/>
            <person name="Stroika S."/>
            <person name="Kucerova Z."/>
            <person name="Roache K.F."/>
            <person name="Sabol A.L."/>
            <person name="Besser J."/>
            <person name="Gerner-Smidt P."/>
        </authorList>
    </citation>
    <scope>NUCLEOTIDE SEQUENCE [LARGE SCALE GENOMIC DNA]</scope>
    <source>
        <strain evidence="4">PNUSAS057377</strain>
    </source>
</reference>
<sequence>MFDEKKEYVIVSATALAASGALTILRQFIEQASINKNNFIIFVPSTLALPNYENITYVKTAPKGWLKRIYWDWIGCKKFIKRESLRVKKVICLQNSSMNVPYPQIIYLHQPIPFSNIDFFFKEFNINNFKLLLYKKFYAIFIFKFINKQSIFVVQTEWMKSSLLNRCRNLNVKQVVVLRPDIKLFEARLDNKEISKNTLLYPATALSYKNHLVILKSLTLLKKQFGINDIKFQVTFDKGQYKVFDRYVYENDLSTNIEYLGVISYIELQKKYLSASLVVFPSYIESYGLPLIEAAILGKRIICSDLPYARDVLNNYEGGIFVKYNDENNWANVIYDVLTNKSCTQIRPYENDNCSSWPRFFDLI</sequence>
<evidence type="ECO:0000256" key="2">
    <source>
        <dbReference type="SAM" id="Phobius"/>
    </source>
</evidence>
<dbReference type="Pfam" id="PF00534">
    <property type="entry name" value="Glycos_transf_1"/>
    <property type="match status" value="1"/>
</dbReference>
<accession>A0A3J4MRC2</accession>
<dbReference type="Gene3D" id="3.40.50.2000">
    <property type="entry name" value="Glycogen Phosphorylase B"/>
    <property type="match status" value="1"/>
</dbReference>
<keyword evidence="2" id="KW-0472">Membrane</keyword>
<keyword evidence="2" id="KW-1133">Transmembrane helix</keyword>
<protein>
    <submittedName>
        <fullName evidence="4">Glycosyltransferase</fullName>
    </submittedName>
</protein>
<feature type="transmembrane region" description="Helical" evidence="2">
    <location>
        <begin position="7"/>
        <end position="29"/>
    </location>
</feature>
<dbReference type="EMBL" id="RMUA01000058">
    <property type="protein sequence ID" value="MFK71739.1"/>
    <property type="molecule type" value="Genomic_DNA"/>
</dbReference>
<organism evidence="4">
    <name type="scientific">Salmonella enterica</name>
    <name type="common">Salmonella choleraesuis</name>
    <dbReference type="NCBI Taxonomy" id="28901"/>
    <lineage>
        <taxon>Bacteria</taxon>
        <taxon>Pseudomonadati</taxon>
        <taxon>Pseudomonadota</taxon>
        <taxon>Gammaproteobacteria</taxon>
        <taxon>Enterobacterales</taxon>
        <taxon>Enterobacteriaceae</taxon>
        <taxon>Salmonella</taxon>
    </lineage>
</organism>
<comment type="caution">
    <text evidence="4">The sequence shown here is derived from an EMBL/GenBank/DDBJ whole genome shotgun (WGS) entry which is preliminary data.</text>
</comment>
<evidence type="ECO:0000259" key="3">
    <source>
        <dbReference type="Pfam" id="PF00534"/>
    </source>
</evidence>
<dbReference type="AlphaFoldDB" id="A0A3J4MRC2"/>